<dbReference type="RefSeq" id="WP_121063331.1">
    <property type="nucleotide sequence ID" value="NZ_RBIQ01000007.1"/>
</dbReference>
<evidence type="ECO:0000259" key="1">
    <source>
        <dbReference type="Pfam" id="PF11845"/>
    </source>
</evidence>
<protein>
    <submittedName>
        <fullName evidence="2">Uncharacterized protein DUF3365</fullName>
    </submittedName>
</protein>
<dbReference type="InterPro" id="IPR021796">
    <property type="entry name" value="Tll0287-like_dom"/>
</dbReference>
<comment type="caution">
    <text evidence="2">The sequence shown here is derived from an EMBL/GenBank/DDBJ whole genome shotgun (WGS) entry which is preliminary data.</text>
</comment>
<organism evidence="2 3">
    <name type="scientific">Maribacter vaceletii</name>
    <dbReference type="NCBI Taxonomy" id="1206816"/>
    <lineage>
        <taxon>Bacteria</taxon>
        <taxon>Pseudomonadati</taxon>
        <taxon>Bacteroidota</taxon>
        <taxon>Flavobacteriia</taxon>
        <taxon>Flavobacteriales</taxon>
        <taxon>Flavobacteriaceae</taxon>
        <taxon>Maribacter</taxon>
    </lineage>
</organism>
<dbReference type="AlphaFoldDB" id="A0A495EBK5"/>
<dbReference type="Proteomes" id="UP000269412">
    <property type="component" value="Unassembled WGS sequence"/>
</dbReference>
<evidence type="ECO:0000313" key="3">
    <source>
        <dbReference type="Proteomes" id="UP000269412"/>
    </source>
</evidence>
<dbReference type="OrthoDB" id="5800769at2"/>
<evidence type="ECO:0000313" key="2">
    <source>
        <dbReference type="EMBL" id="RKR14268.1"/>
    </source>
</evidence>
<gene>
    <name evidence="2" type="ORF">CLV91_0343</name>
</gene>
<dbReference type="EMBL" id="RBIQ01000007">
    <property type="protein sequence ID" value="RKR14268.1"/>
    <property type="molecule type" value="Genomic_DNA"/>
</dbReference>
<feature type="domain" description="Tll0287-like" evidence="1">
    <location>
        <begin position="120"/>
        <end position="195"/>
    </location>
</feature>
<reference evidence="2 3" key="1">
    <citation type="submission" date="2018-10" db="EMBL/GenBank/DDBJ databases">
        <title>Genomic Encyclopedia of Archaeal and Bacterial Type Strains, Phase II (KMG-II): from individual species to whole genera.</title>
        <authorList>
            <person name="Goeker M."/>
        </authorList>
    </citation>
    <scope>NUCLEOTIDE SEQUENCE [LARGE SCALE GENOMIC DNA]</scope>
    <source>
        <strain evidence="2 3">DSM 25230</strain>
    </source>
</reference>
<keyword evidence="3" id="KW-1185">Reference proteome</keyword>
<dbReference type="Pfam" id="PF11845">
    <property type="entry name" value="Tll0287-like"/>
    <property type="match status" value="1"/>
</dbReference>
<accession>A0A495EBK5</accession>
<name>A0A495EBK5_9FLAO</name>
<sequence>MIKIEKNPVLVIAILLTSLILLNSCGGVPEEKVKDGEMANNAFSVEEVLEMVAEENDVTRTLYTKAIVGKGKLQGMKFDEDWRKDDVEAGPLPALFLRGVATSIRKSPVPLGLYLGSDFPVNAANKFEGKQAELFKKIKEDQEPQFFYEEDTKLHTAMFADLASAGACVTCHNKHPQTTKDDWKLGDVMGATTWQYPKDSLTYKETIDVLNSYAMGTVDIYVEYLNEIAAFKDSEKPTIGDKWPVEGNYLPTSEVFLDSVKKLTSYKTMKKLVAVRE</sequence>
<proteinExistence type="predicted"/>